<feature type="region of interest" description="Disordered" evidence="1">
    <location>
        <begin position="117"/>
        <end position="147"/>
    </location>
</feature>
<feature type="compositionally biased region" description="Basic residues" evidence="1">
    <location>
        <begin position="135"/>
        <end position="147"/>
    </location>
</feature>
<organism evidence="2 3">
    <name type="scientific">Caenorhabditis bovis</name>
    <dbReference type="NCBI Taxonomy" id="2654633"/>
    <lineage>
        <taxon>Eukaryota</taxon>
        <taxon>Metazoa</taxon>
        <taxon>Ecdysozoa</taxon>
        <taxon>Nematoda</taxon>
        <taxon>Chromadorea</taxon>
        <taxon>Rhabditida</taxon>
        <taxon>Rhabditina</taxon>
        <taxon>Rhabditomorpha</taxon>
        <taxon>Rhabditoidea</taxon>
        <taxon>Rhabditidae</taxon>
        <taxon>Peloderinae</taxon>
        <taxon>Caenorhabditis</taxon>
    </lineage>
</organism>
<dbReference type="Proteomes" id="UP000494206">
    <property type="component" value="Unassembled WGS sequence"/>
</dbReference>
<name>A0A8S1EXT6_9PELO</name>
<keyword evidence="3" id="KW-1185">Reference proteome</keyword>
<accession>A0A8S1EXT6</accession>
<evidence type="ECO:0000313" key="3">
    <source>
        <dbReference type="Proteomes" id="UP000494206"/>
    </source>
</evidence>
<gene>
    <name evidence="2" type="ORF">CBOVIS_LOCUS7700</name>
</gene>
<evidence type="ECO:0000313" key="2">
    <source>
        <dbReference type="EMBL" id="CAB3405514.1"/>
    </source>
</evidence>
<feature type="compositionally biased region" description="Basic and acidic residues" evidence="1">
    <location>
        <begin position="121"/>
        <end position="134"/>
    </location>
</feature>
<dbReference type="EMBL" id="CADEPM010000004">
    <property type="protein sequence ID" value="CAB3405514.1"/>
    <property type="molecule type" value="Genomic_DNA"/>
</dbReference>
<evidence type="ECO:0000256" key="1">
    <source>
        <dbReference type="SAM" id="MobiDB-lite"/>
    </source>
</evidence>
<reference evidence="2 3" key="1">
    <citation type="submission" date="2020-04" db="EMBL/GenBank/DDBJ databases">
        <authorList>
            <person name="Laetsch R D."/>
            <person name="Stevens L."/>
            <person name="Kumar S."/>
            <person name="Blaxter L. M."/>
        </authorList>
    </citation>
    <scope>NUCLEOTIDE SEQUENCE [LARGE SCALE GENOMIC DNA]</scope>
</reference>
<dbReference type="OrthoDB" id="18193at2759"/>
<comment type="caution">
    <text evidence="2">The sequence shown here is derived from an EMBL/GenBank/DDBJ whole genome shotgun (WGS) entry which is preliminary data.</text>
</comment>
<dbReference type="AlphaFoldDB" id="A0A8S1EXT6"/>
<sequence length="147" mass="16943">MDFHENTSPDIKLFLHRIVIAYEAEAATYFNQCKTTKKFGKFNFKNFARKVFDPCPTEILGNLYVQLFETSSEYMHMHRKSQAGIRNVPQSILFIPELLMNIILAYQLPYQQKEAVPQSVEKSEDGSSTAEEKTSRKKKKSGSKNVI</sequence>
<proteinExistence type="predicted"/>
<protein>
    <submittedName>
        <fullName evidence="2">Uncharacterized protein</fullName>
    </submittedName>
</protein>